<keyword evidence="3" id="KW-1185">Reference proteome</keyword>
<keyword evidence="1" id="KW-1133">Transmembrane helix</keyword>
<gene>
    <name evidence="2" type="ORF">ACFO3O_14085</name>
</gene>
<evidence type="ECO:0008006" key="4">
    <source>
        <dbReference type="Google" id="ProtNLM"/>
    </source>
</evidence>
<reference evidence="3" key="1">
    <citation type="journal article" date="2019" name="Int. J. Syst. Evol. Microbiol.">
        <title>The Global Catalogue of Microorganisms (GCM) 10K type strain sequencing project: providing services to taxonomists for standard genome sequencing and annotation.</title>
        <authorList>
            <consortium name="The Broad Institute Genomics Platform"/>
            <consortium name="The Broad Institute Genome Sequencing Center for Infectious Disease"/>
            <person name="Wu L."/>
            <person name="Ma J."/>
        </authorList>
    </citation>
    <scope>NUCLEOTIDE SEQUENCE [LARGE SCALE GENOMIC DNA]</scope>
    <source>
        <strain evidence="3">YJ-61-S</strain>
    </source>
</reference>
<protein>
    <recommendedName>
        <fullName evidence="4">FeoB-associated Cys-rich membrane protein</fullName>
    </recommendedName>
</protein>
<evidence type="ECO:0000313" key="2">
    <source>
        <dbReference type="EMBL" id="MFC4635046.1"/>
    </source>
</evidence>
<dbReference type="EMBL" id="JBHSFV010000009">
    <property type="protein sequence ID" value="MFC4635046.1"/>
    <property type="molecule type" value="Genomic_DNA"/>
</dbReference>
<dbReference type="Proteomes" id="UP001596043">
    <property type="component" value="Unassembled WGS sequence"/>
</dbReference>
<feature type="transmembrane region" description="Helical" evidence="1">
    <location>
        <begin position="6"/>
        <end position="26"/>
    </location>
</feature>
<accession>A0ABV9HZV6</accession>
<organism evidence="2 3">
    <name type="scientific">Dokdonia ponticola</name>
    <dbReference type="NCBI Taxonomy" id="2041041"/>
    <lineage>
        <taxon>Bacteria</taxon>
        <taxon>Pseudomonadati</taxon>
        <taxon>Bacteroidota</taxon>
        <taxon>Flavobacteriia</taxon>
        <taxon>Flavobacteriales</taxon>
        <taxon>Flavobacteriaceae</taxon>
        <taxon>Dokdonia</taxon>
    </lineage>
</organism>
<sequence>MDQLQNILVFAIFLIAMGYLISKFVWTPPFLKRKSKDGCGDGHCGCH</sequence>
<comment type="caution">
    <text evidence="2">The sequence shown here is derived from an EMBL/GenBank/DDBJ whole genome shotgun (WGS) entry which is preliminary data.</text>
</comment>
<dbReference type="RefSeq" id="WP_379979895.1">
    <property type="nucleotide sequence ID" value="NZ_JBHSFV010000009.1"/>
</dbReference>
<evidence type="ECO:0000313" key="3">
    <source>
        <dbReference type="Proteomes" id="UP001596043"/>
    </source>
</evidence>
<keyword evidence="1" id="KW-0472">Membrane</keyword>
<dbReference type="Pfam" id="PF12669">
    <property type="entry name" value="FeoB_associated"/>
    <property type="match status" value="1"/>
</dbReference>
<evidence type="ECO:0000256" key="1">
    <source>
        <dbReference type="SAM" id="Phobius"/>
    </source>
</evidence>
<name>A0ABV9HZV6_9FLAO</name>
<proteinExistence type="predicted"/>
<keyword evidence="1" id="KW-0812">Transmembrane</keyword>